<feature type="compositionally biased region" description="Polar residues" evidence="2">
    <location>
        <begin position="554"/>
        <end position="568"/>
    </location>
</feature>
<evidence type="ECO:0000313" key="3">
    <source>
        <dbReference type="EMBL" id="KAJ1646130.1"/>
    </source>
</evidence>
<protein>
    <submittedName>
        <fullName evidence="3">Uncharacterized protein</fullName>
    </submittedName>
</protein>
<feature type="region of interest" description="Disordered" evidence="2">
    <location>
        <begin position="433"/>
        <end position="474"/>
    </location>
</feature>
<feature type="compositionally biased region" description="Low complexity" evidence="2">
    <location>
        <begin position="585"/>
        <end position="602"/>
    </location>
</feature>
<dbReference type="Proteomes" id="UP001145021">
    <property type="component" value="Unassembled WGS sequence"/>
</dbReference>
<feature type="compositionally biased region" description="Basic and acidic residues" evidence="2">
    <location>
        <begin position="433"/>
        <end position="442"/>
    </location>
</feature>
<feature type="region of interest" description="Disordered" evidence="2">
    <location>
        <begin position="538"/>
        <end position="570"/>
    </location>
</feature>
<evidence type="ECO:0000313" key="4">
    <source>
        <dbReference type="Proteomes" id="UP001145021"/>
    </source>
</evidence>
<feature type="compositionally biased region" description="Polar residues" evidence="2">
    <location>
        <begin position="92"/>
        <end position="103"/>
    </location>
</feature>
<feature type="compositionally biased region" description="Basic and acidic residues" evidence="2">
    <location>
        <begin position="538"/>
        <end position="552"/>
    </location>
</feature>
<feature type="compositionally biased region" description="Polar residues" evidence="2">
    <location>
        <begin position="983"/>
        <end position="992"/>
    </location>
</feature>
<feature type="compositionally biased region" description="Low complexity" evidence="2">
    <location>
        <begin position="68"/>
        <end position="79"/>
    </location>
</feature>
<evidence type="ECO:0000256" key="2">
    <source>
        <dbReference type="SAM" id="MobiDB-lite"/>
    </source>
</evidence>
<feature type="compositionally biased region" description="Low complexity" evidence="2">
    <location>
        <begin position="788"/>
        <end position="798"/>
    </location>
</feature>
<feature type="region of interest" description="Disordered" evidence="2">
    <location>
        <begin position="1274"/>
        <end position="1312"/>
    </location>
</feature>
<sequence length="1323" mass="138180">MVGFSAYGLYGSINPADPPAANGSSGGQQRDPVGGTNNTGIVRSMSQHGRSVSLLGRLKHAGSGSLQSPTASPTSSEGSSSRDTRSERTLAHSASSGSIRIFSQQQQKQQQQQPGQINNLLSSQDSSSGVKDGAKKRSGGRKSGSGFIAQLLRGKAGPRVELASAEQQATGVGRFVRSPGTPGSQGSVDSDSSGSPAAESMGSADQRYCAQQAESPDSVYSAYYSGEPAQDAGAVDMEQCSVEHPVGNHPVANHPVDYQQQAGGYAPQWDNHLGSALPVYQPIDMARVANGIHGQPSSGGYVRATRPALPDARMLAPMASLAEVFRSPDPNEFHALSNRELRFAVENHMLVDQHRYLIRDLGHARSAIAALKQVVQAKEERLEHYEAANMELQQRVALLESVLSSEQRQQMTCLPYALSVFQSSASSASSVGVKHEDLEKSDSATQDISDNGFSVDSRRTTEPRDASVEQRRVDRPLSGYATGYSFNDKPVHQLPRVFSGEYSAADVQAMEASVGVLASAIKSMPRDEHSVADIIATKRAEEETGSENDRCNSKRVSGSAAGSLSSPVDQKRRSRFFSALRLSGFGSQSQSQPQSQAVAAASDSENDETNSDGRRQGRRSVSLGSSNNNNNKHLESGADSVCKPQSTVAIPKRINSEPTESLAFSCPLLASSGFTDSRARDARQQQQQRQQQKQRSARRQLSSDSIGSSAATSSCSSGMGRYPAGLGLGDASSSTEGSARVASNNSGGGMSRRSRIANRLSFTPQPRRSTSAPSRPQSMQVARRRSWLSRLFDSSSSDGNCVPADTNTAGENEDDEEEGKAAGRAQRRRVMTQSSAEVSRYLNRLGLEDASLGQQMRGGGGGGGGGNAAGVLGRSGVLEDVIDVSGEDEERASRPSLTVAEIRQQTLDALNGTLKVPRDADAGVRVSSMPQQRPAGNTIRRLSTQSNTSSTSDTSLGLGLGVRAGRRGSSGGDHEAGAASPPNVASSPNISSDVADAGDSAGRRWAPAFWAPPPLPFHAAPASASSSSAGSPDASNIWASEDNSSSIGSRPSDDGRYRSPQGSISASSRSTNSNAANSGGSPWELVKVPLETRPFPLSPSSRTPPTHGLGFFEEPPVPDSDELTMAARRSLSLRMSRNAFLQAEPLPESDDSTDVVPLAALGEHIPSGLKSKASGGGGGAGRNEDGVRRTKRKSLLWQLGASRSMVPPPSASLSVAVDGYCAGSFSLTAKPPSAVILTKDVAGNASLSAASAGTESASVASLGHAAAAAAAATGEDCVSSRGNPTSTTLATAITTTTTTTTPSTSNSGDNSSRVKKWWSAVLG</sequence>
<feature type="compositionally biased region" description="Low complexity" evidence="2">
    <location>
        <begin position="1062"/>
        <end position="1081"/>
    </location>
</feature>
<feature type="region of interest" description="Disordered" evidence="2">
    <location>
        <begin position="1166"/>
        <end position="1190"/>
    </location>
</feature>
<feature type="compositionally biased region" description="Polar residues" evidence="2">
    <location>
        <begin position="1037"/>
        <end position="1049"/>
    </location>
</feature>
<feature type="compositionally biased region" description="Low complexity" evidence="2">
    <location>
        <begin position="1284"/>
        <end position="1304"/>
    </location>
</feature>
<feature type="compositionally biased region" description="Polar residues" evidence="2">
    <location>
        <begin position="35"/>
        <end position="50"/>
    </location>
</feature>
<feature type="compositionally biased region" description="Polar residues" evidence="2">
    <location>
        <begin position="443"/>
        <end position="454"/>
    </location>
</feature>
<feature type="compositionally biased region" description="Basic and acidic residues" evidence="2">
    <location>
        <begin position="456"/>
        <end position="474"/>
    </location>
</feature>
<feature type="coiled-coil region" evidence="1">
    <location>
        <begin position="368"/>
        <end position="409"/>
    </location>
</feature>
<keyword evidence="1" id="KW-0175">Coiled coil</keyword>
<feature type="compositionally biased region" description="Low complexity" evidence="2">
    <location>
        <begin position="104"/>
        <end position="113"/>
    </location>
</feature>
<keyword evidence="4" id="KW-1185">Reference proteome</keyword>
<reference evidence="3" key="1">
    <citation type="submission" date="2022-07" db="EMBL/GenBank/DDBJ databases">
        <title>Phylogenomic reconstructions and comparative analyses of Kickxellomycotina fungi.</title>
        <authorList>
            <person name="Reynolds N.K."/>
            <person name="Stajich J.E."/>
            <person name="Barry K."/>
            <person name="Grigoriev I.V."/>
            <person name="Crous P."/>
            <person name="Smith M.E."/>
        </authorList>
    </citation>
    <scope>NUCLEOTIDE SEQUENCE</scope>
    <source>
        <strain evidence="3">NBRC 105413</strain>
    </source>
</reference>
<proteinExistence type="predicted"/>
<feature type="region of interest" description="Disordered" evidence="2">
    <location>
        <begin position="910"/>
        <end position="999"/>
    </location>
</feature>
<feature type="compositionally biased region" description="Low complexity" evidence="2">
    <location>
        <begin position="184"/>
        <end position="195"/>
    </location>
</feature>
<name>A0A9W7XMB2_9FUNG</name>
<feature type="region of interest" description="Disordered" evidence="2">
    <location>
        <begin position="585"/>
        <end position="642"/>
    </location>
</feature>
<dbReference type="EMBL" id="JANBOH010000074">
    <property type="protein sequence ID" value="KAJ1646130.1"/>
    <property type="molecule type" value="Genomic_DNA"/>
</dbReference>
<feature type="compositionally biased region" description="Basic and acidic residues" evidence="2">
    <location>
        <begin position="80"/>
        <end position="90"/>
    </location>
</feature>
<comment type="caution">
    <text evidence="3">The sequence shown here is derived from an EMBL/GenBank/DDBJ whole genome shotgun (WGS) entry which is preliminary data.</text>
</comment>
<feature type="region of interest" description="Disordered" evidence="2">
    <location>
        <begin position="11"/>
        <end position="212"/>
    </location>
</feature>
<feature type="compositionally biased region" description="Low complexity" evidence="2">
    <location>
        <begin position="1019"/>
        <end position="1035"/>
    </location>
</feature>
<gene>
    <name evidence="3" type="ORF">LPJ64_002368</name>
</gene>
<accession>A0A9W7XMB2</accession>
<organism evidence="3 4">
    <name type="scientific">Coemansia asiatica</name>
    <dbReference type="NCBI Taxonomy" id="1052880"/>
    <lineage>
        <taxon>Eukaryota</taxon>
        <taxon>Fungi</taxon>
        <taxon>Fungi incertae sedis</taxon>
        <taxon>Zoopagomycota</taxon>
        <taxon>Kickxellomycotina</taxon>
        <taxon>Kickxellomycetes</taxon>
        <taxon>Kickxellales</taxon>
        <taxon>Kickxellaceae</taxon>
        <taxon>Coemansia</taxon>
    </lineage>
</organism>
<feature type="compositionally biased region" description="Polar residues" evidence="2">
    <location>
        <begin position="760"/>
        <end position="780"/>
    </location>
</feature>
<feature type="region of interest" description="Disordered" evidence="2">
    <location>
        <begin position="1019"/>
        <end position="1120"/>
    </location>
</feature>
<feature type="compositionally biased region" description="Polar residues" evidence="2">
    <location>
        <begin position="731"/>
        <end position="745"/>
    </location>
</feature>
<feature type="compositionally biased region" description="Low complexity" evidence="2">
    <location>
        <begin position="684"/>
        <end position="717"/>
    </location>
</feature>
<feature type="compositionally biased region" description="Low complexity" evidence="2">
    <location>
        <begin position="942"/>
        <end position="963"/>
    </location>
</feature>
<feature type="compositionally biased region" description="Polar residues" evidence="2">
    <location>
        <begin position="114"/>
        <end position="129"/>
    </location>
</feature>
<feature type="region of interest" description="Disordered" evidence="2">
    <location>
        <begin position="676"/>
        <end position="835"/>
    </location>
</feature>
<evidence type="ECO:0000256" key="1">
    <source>
        <dbReference type="SAM" id="Coils"/>
    </source>
</evidence>